<evidence type="ECO:0000256" key="4">
    <source>
        <dbReference type="ARBA" id="ARBA00022801"/>
    </source>
</evidence>
<feature type="binding site" evidence="6">
    <location>
        <position position="250"/>
    </location>
    <ligand>
        <name>Mg(2+)</name>
        <dbReference type="ChEBI" id="CHEBI:18420"/>
        <label>1</label>
        <note>catalytic</note>
    </ligand>
</feature>
<dbReference type="PANTHER" id="PTHR43200:SF2">
    <property type="entry name" value="3'(2'),5'-BISPHOSPHATE NUCLEOTIDASE"/>
    <property type="match status" value="1"/>
</dbReference>
<evidence type="ECO:0000313" key="9">
    <source>
        <dbReference type="Proteomes" id="UP001187682"/>
    </source>
</evidence>
<sequence length="317" mass="34224">MTAKMDSPYATEIQIPPDGLVGEEDASELRSNPVLLDRVWSLLSAVAERAQNSDTNLFRVPRSKDHACELLDACGEGTPRKGRVWVFDPIDGTKTYMSGEMYAVNVALLEDGKQVLSIVACPSLSPEATGPINDKSIDPSGRGTVFFAARGHGTYIRALHPTSDADAIPRKLNPHPQNPTQSDLRFVTCTTAKSSGSVPFHESVATSLGMSFPGCDLLPWVVRWASLAMGMANTTIWVYEAASRRGKIWDHAGAMLLFEEVGGKVTDVFGRDIDLGAGRLMEKNFGFVASLGPLHGAVLEATRKTMREFGKGDVLDG</sequence>
<evidence type="ECO:0000256" key="6">
    <source>
        <dbReference type="PIRSR" id="PIRSR600760-2"/>
    </source>
</evidence>
<keyword evidence="3 6" id="KW-0479">Metal-binding</keyword>
<dbReference type="PANTHER" id="PTHR43200">
    <property type="entry name" value="PHOSPHATASE"/>
    <property type="match status" value="1"/>
</dbReference>
<feature type="binding site" evidence="6">
    <location>
        <position position="23"/>
    </location>
    <ligand>
        <name>Mg(2+)</name>
        <dbReference type="ChEBI" id="CHEBI:18420"/>
        <label>1</label>
        <note>catalytic</note>
    </ligand>
</feature>
<evidence type="ECO:0000256" key="3">
    <source>
        <dbReference type="ARBA" id="ARBA00022723"/>
    </source>
</evidence>
<keyword evidence="5 6" id="KW-0460">Magnesium</keyword>
<keyword evidence="4" id="KW-0378">Hydrolase</keyword>
<evidence type="ECO:0000313" key="8">
    <source>
        <dbReference type="EMBL" id="SPO03639.1"/>
    </source>
</evidence>
<dbReference type="InterPro" id="IPR000760">
    <property type="entry name" value="Inositol_monophosphatase-like"/>
</dbReference>
<dbReference type="SUPFAM" id="SSF56655">
    <property type="entry name" value="Carbohydrate phosphatase"/>
    <property type="match status" value="1"/>
</dbReference>
<dbReference type="GO" id="GO:0000103">
    <property type="term" value="P:sulfate assimilation"/>
    <property type="evidence" value="ECO:0007669"/>
    <property type="project" value="TreeGrafter"/>
</dbReference>
<accession>A0AAE8N1F5</accession>
<evidence type="ECO:0000256" key="2">
    <source>
        <dbReference type="ARBA" id="ARBA00009759"/>
    </source>
</evidence>
<feature type="binding site" evidence="6">
    <location>
        <position position="88"/>
    </location>
    <ligand>
        <name>Mg(2+)</name>
        <dbReference type="ChEBI" id="CHEBI:18420"/>
        <label>1</label>
        <note>catalytic</note>
    </ligand>
</feature>
<name>A0AAE8N1F5_9PEZI</name>
<dbReference type="EMBL" id="ONZQ02000008">
    <property type="protein sequence ID" value="SPO03639.1"/>
    <property type="molecule type" value="Genomic_DNA"/>
</dbReference>
<dbReference type="Gene3D" id="3.40.190.80">
    <property type="match status" value="1"/>
</dbReference>
<protein>
    <submittedName>
        <fullName evidence="8">Related to 3`(2`),5`-bisphosphate nucleotidase</fullName>
    </submittedName>
</protein>
<dbReference type="InterPro" id="IPR051090">
    <property type="entry name" value="Inositol_monoP_superfamily"/>
</dbReference>
<dbReference type="AlphaFoldDB" id="A0AAE8N1F5"/>
<dbReference type="GO" id="GO:0046872">
    <property type="term" value="F:metal ion binding"/>
    <property type="evidence" value="ECO:0007669"/>
    <property type="project" value="UniProtKB-KW"/>
</dbReference>
<comment type="similarity">
    <text evidence="2">Belongs to the inositol monophosphatase superfamily.</text>
</comment>
<feature type="region of interest" description="Disordered" evidence="7">
    <location>
        <begin position="1"/>
        <end position="26"/>
    </location>
</feature>
<proteinExistence type="inferred from homology"/>
<evidence type="ECO:0000256" key="5">
    <source>
        <dbReference type="ARBA" id="ARBA00022842"/>
    </source>
</evidence>
<evidence type="ECO:0000256" key="7">
    <source>
        <dbReference type="SAM" id="MobiDB-lite"/>
    </source>
</evidence>
<dbReference type="GO" id="GO:0008441">
    <property type="term" value="F:3'(2'),5'-bisphosphate nucleotidase activity"/>
    <property type="evidence" value="ECO:0007669"/>
    <property type="project" value="TreeGrafter"/>
</dbReference>
<feature type="binding site" evidence="6">
    <location>
        <position position="90"/>
    </location>
    <ligand>
        <name>Mg(2+)</name>
        <dbReference type="ChEBI" id="CHEBI:18420"/>
        <label>2</label>
    </ligand>
</feature>
<dbReference type="Pfam" id="PF00459">
    <property type="entry name" value="Inositol_P"/>
    <property type="match status" value="1"/>
</dbReference>
<feature type="binding site" evidence="6">
    <location>
        <position position="91"/>
    </location>
    <ligand>
        <name>Mg(2+)</name>
        <dbReference type="ChEBI" id="CHEBI:18420"/>
        <label>1</label>
        <note>catalytic</note>
    </ligand>
</feature>
<reference evidence="8" key="1">
    <citation type="submission" date="2018-03" db="EMBL/GenBank/DDBJ databases">
        <authorList>
            <person name="Guldener U."/>
        </authorList>
    </citation>
    <scope>NUCLEOTIDE SEQUENCE</scope>
</reference>
<comment type="cofactor">
    <cofactor evidence="1 6">
        <name>Mg(2+)</name>
        <dbReference type="ChEBI" id="CHEBI:18420"/>
    </cofactor>
</comment>
<keyword evidence="9" id="KW-1185">Reference proteome</keyword>
<dbReference type="Gene3D" id="3.30.540.10">
    <property type="entry name" value="Fructose-1,6-Bisphosphatase, subunit A, domain 1"/>
    <property type="match status" value="1"/>
</dbReference>
<evidence type="ECO:0000256" key="1">
    <source>
        <dbReference type="ARBA" id="ARBA00001946"/>
    </source>
</evidence>
<organism evidence="8 9">
    <name type="scientific">Cephalotrichum gorgonifer</name>
    <dbReference type="NCBI Taxonomy" id="2041049"/>
    <lineage>
        <taxon>Eukaryota</taxon>
        <taxon>Fungi</taxon>
        <taxon>Dikarya</taxon>
        <taxon>Ascomycota</taxon>
        <taxon>Pezizomycotina</taxon>
        <taxon>Sordariomycetes</taxon>
        <taxon>Hypocreomycetidae</taxon>
        <taxon>Microascales</taxon>
        <taxon>Microascaceae</taxon>
        <taxon>Cephalotrichum</taxon>
    </lineage>
</organism>
<dbReference type="Proteomes" id="UP001187682">
    <property type="component" value="Unassembled WGS sequence"/>
</dbReference>
<comment type="caution">
    <text evidence="8">The sequence shown here is derived from an EMBL/GenBank/DDBJ whole genome shotgun (WGS) entry which is preliminary data.</text>
</comment>
<gene>
    <name evidence="8" type="ORF">DNG_06322</name>
</gene>